<proteinExistence type="inferred from homology"/>
<feature type="chain" id="PRO_5046698172" description="Protein-L-isoaspartate O-methyltransferase" evidence="8">
    <location>
        <begin position="20"/>
        <end position="236"/>
    </location>
</feature>
<dbReference type="InterPro" id="IPR000682">
    <property type="entry name" value="PCMT"/>
</dbReference>
<evidence type="ECO:0000256" key="4">
    <source>
        <dbReference type="ARBA" id="ARBA00022603"/>
    </source>
</evidence>
<feature type="signal peptide" evidence="8">
    <location>
        <begin position="1"/>
        <end position="19"/>
    </location>
</feature>
<dbReference type="InterPro" id="IPR029063">
    <property type="entry name" value="SAM-dependent_MTases_sf"/>
</dbReference>
<evidence type="ECO:0000256" key="6">
    <source>
        <dbReference type="ARBA" id="ARBA00022691"/>
    </source>
</evidence>
<gene>
    <name evidence="7" type="primary">pcm</name>
    <name evidence="9" type="ORF">IU514_03190</name>
</gene>
<dbReference type="Pfam" id="PF01135">
    <property type="entry name" value="PCMT"/>
    <property type="match status" value="1"/>
</dbReference>
<dbReference type="GO" id="GO:0032259">
    <property type="term" value="P:methylation"/>
    <property type="evidence" value="ECO:0007669"/>
    <property type="project" value="UniProtKB-KW"/>
</dbReference>
<comment type="similarity">
    <text evidence="2 7">Belongs to the methyltransferase superfamily. L-isoaspartyl/D-aspartyl protein methyltransferase family.</text>
</comment>
<evidence type="ECO:0000256" key="1">
    <source>
        <dbReference type="ARBA" id="ARBA00004496"/>
    </source>
</evidence>
<keyword evidence="6 7" id="KW-0949">S-adenosyl-L-methionine</keyword>
<keyword evidence="4 7" id="KW-0489">Methyltransferase</keyword>
<evidence type="ECO:0000256" key="3">
    <source>
        <dbReference type="ARBA" id="ARBA00022490"/>
    </source>
</evidence>
<evidence type="ECO:0000313" key="9">
    <source>
        <dbReference type="EMBL" id="MBF6023025.1"/>
    </source>
</evidence>
<evidence type="ECO:0000256" key="8">
    <source>
        <dbReference type="SAM" id="SignalP"/>
    </source>
</evidence>
<dbReference type="Gene3D" id="3.40.50.150">
    <property type="entry name" value="Vaccinia Virus protein VP39"/>
    <property type="match status" value="1"/>
</dbReference>
<dbReference type="NCBIfam" id="TIGR00080">
    <property type="entry name" value="pimt"/>
    <property type="match status" value="1"/>
</dbReference>
<evidence type="ECO:0000256" key="5">
    <source>
        <dbReference type="ARBA" id="ARBA00022679"/>
    </source>
</evidence>
<dbReference type="PROSITE" id="PS01279">
    <property type="entry name" value="PCMT"/>
    <property type="match status" value="1"/>
</dbReference>
<dbReference type="Proteomes" id="UP001429984">
    <property type="component" value="Unassembled WGS sequence"/>
</dbReference>
<accession>A0ABS0B7C9</accession>
<dbReference type="PANTHER" id="PTHR11579">
    <property type="entry name" value="PROTEIN-L-ISOASPARTATE O-METHYLTRANSFERASE"/>
    <property type="match status" value="1"/>
</dbReference>
<comment type="caution">
    <text evidence="9">The sequence shown here is derived from an EMBL/GenBank/DDBJ whole genome shotgun (WGS) entry which is preliminary data.</text>
</comment>
<organism evidence="9 10">
    <name type="scientific">Lysobacter niastensis</name>
    <dbReference type="NCBI Taxonomy" id="380629"/>
    <lineage>
        <taxon>Bacteria</taxon>
        <taxon>Pseudomonadati</taxon>
        <taxon>Pseudomonadota</taxon>
        <taxon>Gammaproteobacteria</taxon>
        <taxon>Lysobacterales</taxon>
        <taxon>Lysobacteraceae</taxon>
        <taxon>Lysobacter</taxon>
    </lineage>
</organism>
<comment type="subcellular location">
    <subcellularLocation>
        <location evidence="1 7">Cytoplasm</location>
    </subcellularLocation>
</comment>
<dbReference type="SUPFAM" id="SSF53335">
    <property type="entry name" value="S-adenosyl-L-methionine-dependent methyltransferases"/>
    <property type="match status" value="1"/>
</dbReference>
<keyword evidence="5 7" id="KW-0808">Transferase</keyword>
<evidence type="ECO:0000313" key="10">
    <source>
        <dbReference type="Proteomes" id="UP001429984"/>
    </source>
</evidence>
<sequence length="236" mass="25266">MRYAALAALLCCALAPAQTRDPYAAPRRALIAELQAEARGDAGSLTRIDSDVLVVMGRVPRHLYVPKDELAHAYENRPLAIGHGQTISQPYIVALMTTLVQPRAGQRILEIGTGSGYQAAVLAESGASVHSIEIIEPLAAQAAQRLRGYRNVVTRTGDGYYGWKDAAPFDSIIVTAAASSIPPPLLAQLKPGGRLVIPVGSSFFTQTLLLVQKDAQGRVRTRQILPVRFVPLTGGH</sequence>
<dbReference type="NCBIfam" id="NF001453">
    <property type="entry name" value="PRK00312.1"/>
    <property type="match status" value="1"/>
</dbReference>
<reference evidence="9 10" key="1">
    <citation type="submission" date="2020-11" db="EMBL/GenBank/DDBJ databases">
        <title>Draft Genome Sequence and Secondary Metabolite Biosynthetic Potential of the Lysobacter niastensis Type strain DSM 18481.</title>
        <authorList>
            <person name="Turrini P."/>
            <person name="Artuso I."/>
            <person name="Tescari M."/>
            <person name="Lugli G.A."/>
            <person name="Frangipani E."/>
            <person name="Ventura M."/>
            <person name="Visca P."/>
        </authorList>
    </citation>
    <scope>NUCLEOTIDE SEQUENCE [LARGE SCALE GENOMIC DNA]</scope>
    <source>
        <strain evidence="9 10">DSM 18481</strain>
    </source>
</reference>
<dbReference type="EMBL" id="JADLZT010000002">
    <property type="protein sequence ID" value="MBF6023025.1"/>
    <property type="molecule type" value="Genomic_DNA"/>
</dbReference>
<dbReference type="CDD" id="cd02440">
    <property type="entry name" value="AdoMet_MTases"/>
    <property type="match status" value="1"/>
</dbReference>
<keyword evidence="3 7" id="KW-0963">Cytoplasm</keyword>
<protein>
    <recommendedName>
        <fullName evidence="7">Protein-L-isoaspartate O-methyltransferase</fullName>
        <ecNumber evidence="7">2.1.1.77</ecNumber>
    </recommendedName>
    <alternativeName>
        <fullName evidence="7">L-isoaspartyl protein carboxyl methyltransferase</fullName>
    </alternativeName>
    <alternativeName>
        <fullName evidence="7">Protein L-isoaspartyl methyltransferase</fullName>
    </alternativeName>
    <alternativeName>
        <fullName evidence="7">Protein-beta-aspartate methyltransferase</fullName>
        <shortName evidence="7">PIMT</shortName>
    </alternativeName>
</protein>
<evidence type="ECO:0000256" key="2">
    <source>
        <dbReference type="ARBA" id="ARBA00005369"/>
    </source>
</evidence>
<feature type="active site" evidence="7">
    <location>
        <position position="88"/>
    </location>
</feature>
<dbReference type="GO" id="GO:0004719">
    <property type="term" value="F:protein-L-isoaspartate (D-aspartate) O-methyltransferase activity"/>
    <property type="evidence" value="ECO:0007669"/>
    <property type="project" value="UniProtKB-EC"/>
</dbReference>
<evidence type="ECO:0000256" key="7">
    <source>
        <dbReference type="HAMAP-Rule" id="MF_00090"/>
    </source>
</evidence>
<comment type="catalytic activity">
    <reaction evidence="7">
        <text>[protein]-L-isoaspartate + S-adenosyl-L-methionine = [protein]-L-isoaspartate alpha-methyl ester + S-adenosyl-L-homocysteine</text>
        <dbReference type="Rhea" id="RHEA:12705"/>
        <dbReference type="Rhea" id="RHEA-COMP:12143"/>
        <dbReference type="Rhea" id="RHEA-COMP:12144"/>
        <dbReference type="ChEBI" id="CHEBI:57856"/>
        <dbReference type="ChEBI" id="CHEBI:59789"/>
        <dbReference type="ChEBI" id="CHEBI:90596"/>
        <dbReference type="ChEBI" id="CHEBI:90598"/>
        <dbReference type="EC" id="2.1.1.77"/>
    </reaction>
</comment>
<keyword evidence="8" id="KW-0732">Signal</keyword>
<dbReference type="PANTHER" id="PTHR11579:SF0">
    <property type="entry name" value="PROTEIN-L-ISOASPARTATE(D-ASPARTATE) O-METHYLTRANSFERASE"/>
    <property type="match status" value="1"/>
</dbReference>
<dbReference type="HAMAP" id="MF_00090">
    <property type="entry name" value="PIMT"/>
    <property type="match status" value="1"/>
</dbReference>
<comment type="function">
    <text evidence="7">Catalyzes the methyl esterification of L-isoaspartyl residues in peptides and proteins that result from spontaneous decomposition of normal L-aspartyl and L-asparaginyl residues. It plays a role in the repair and/or degradation of damaged proteins.</text>
</comment>
<keyword evidence="10" id="KW-1185">Reference proteome</keyword>
<dbReference type="EC" id="2.1.1.77" evidence="7"/>
<name>A0ABS0B7C9_9GAMM</name>